<gene>
    <name evidence="3" type="ORF">JN00_0578</name>
</gene>
<evidence type="ECO:0000313" key="3">
    <source>
        <dbReference type="EMBL" id="RMA77413.1"/>
    </source>
</evidence>
<dbReference type="PROSITE" id="PS51257">
    <property type="entry name" value="PROKAR_LIPOPROTEIN"/>
    <property type="match status" value="1"/>
</dbReference>
<organism evidence="3 4">
    <name type="scientific">Metamycoplasma subdolum</name>
    <dbReference type="NCBI Taxonomy" id="92407"/>
    <lineage>
        <taxon>Bacteria</taxon>
        <taxon>Bacillati</taxon>
        <taxon>Mycoplasmatota</taxon>
        <taxon>Mycoplasmoidales</taxon>
        <taxon>Metamycoplasmataceae</taxon>
        <taxon>Metamycoplasma</taxon>
    </lineage>
</organism>
<dbReference type="AlphaFoldDB" id="A0A3L9ZXH6"/>
<sequence>MKLKKTLLASLICLPTTALLVASCSALPQLNNLKRLIKKSSTQTLLEGVDIVIHPLPAEELENGKKQIAREDVKKYEEVLEKAKSVKTEKAAAQAIKELENAIQNLEAAIVVGTKGADSTTPKLDSLKTYVATVTIEILLKDVTKVEKVKPKEEILQGVKQIANKAVEEYRKVLEKASAFKDEGKADEMKKELEKAVEKLLSSIVVGIKTKTKLDLFKEYIASVEVNALKANGILKDVEIVNAPVEPKDLQKGKKVIEEQYVTKYGQEVEKAKLVSKEEEVDKAKQDLQDALATLESSIVVGIKE</sequence>
<feature type="coiled-coil region" evidence="1">
    <location>
        <begin position="66"/>
        <end position="109"/>
    </location>
</feature>
<feature type="chain" id="PRO_5018013797" description="Lipoprotein" evidence="2">
    <location>
        <begin position="21"/>
        <end position="305"/>
    </location>
</feature>
<reference evidence="3 4" key="1">
    <citation type="submission" date="2018-10" db="EMBL/GenBank/DDBJ databases">
        <title>Genomic Encyclopedia of Archaeal and Bacterial Type Strains, Phase II (KMG-II): from individual species to whole genera.</title>
        <authorList>
            <person name="Goeker M."/>
        </authorList>
    </citation>
    <scope>NUCLEOTIDE SEQUENCE [LARGE SCALE GENOMIC DNA]</scope>
    <source>
        <strain evidence="3 4">ATCC 29870</strain>
    </source>
</reference>
<feature type="coiled-coil region" evidence="1">
    <location>
        <begin position="267"/>
        <end position="298"/>
    </location>
</feature>
<feature type="signal peptide" evidence="2">
    <location>
        <begin position="1"/>
        <end position="20"/>
    </location>
</feature>
<comment type="caution">
    <text evidence="3">The sequence shown here is derived from an EMBL/GenBank/DDBJ whole genome shotgun (WGS) entry which is preliminary data.</text>
</comment>
<dbReference type="EMBL" id="REFI01000012">
    <property type="protein sequence ID" value="RMA77413.1"/>
    <property type="molecule type" value="Genomic_DNA"/>
</dbReference>
<name>A0A3L9ZXH6_9BACT</name>
<keyword evidence="1" id="KW-0175">Coiled coil</keyword>
<evidence type="ECO:0000313" key="4">
    <source>
        <dbReference type="Proteomes" id="UP000267246"/>
    </source>
</evidence>
<proteinExistence type="predicted"/>
<dbReference type="Proteomes" id="UP000267246">
    <property type="component" value="Unassembled WGS sequence"/>
</dbReference>
<dbReference type="RefSeq" id="WP_121941013.1">
    <property type="nucleotide sequence ID" value="NZ_CP137846.1"/>
</dbReference>
<keyword evidence="2" id="KW-0732">Signal</keyword>
<evidence type="ECO:0000256" key="1">
    <source>
        <dbReference type="SAM" id="Coils"/>
    </source>
</evidence>
<evidence type="ECO:0008006" key="5">
    <source>
        <dbReference type="Google" id="ProtNLM"/>
    </source>
</evidence>
<evidence type="ECO:0000256" key="2">
    <source>
        <dbReference type="SAM" id="SignalP"/>
    </source>
</evidence>
<keyword evidence="4" id="KW-1185">Reference proteome</keyword>
<protein>
    <recommendedName>
        <fullName evidence="5">Lipoprotein</fullName>
    </recommendedName>
</protein>
<accession>A0A3L9ZXH6</accession>